<dbReference type="Proteomes" id="UP001379235">
    <property type="component" value="Unassembled WGS sequence"/>
</dbReference>
<dbReference type="SUPFAM" id="SSF160935">
    <property type="entry name" value="VPA0735-like"/>
    <property type="match status" value="1"/>
</dbReference>
<dbReference type="InterPro" id="IPR037049">
    <property type="entry name" value="DUF1214_C_sf"/>
</dbReference>
<dbReference type="InterPro" id="IPR010679">
    <property type="entry name" value="DUF1254"/>
</dbReference>
<evidence type="ECO:0000259" key="2">
    <source>
        <dbReference type="Pfam" id="PF06863"/>
    </source>
</evidence>
<organism evidence="3 4">
    <name type="scientific">Novosphingobium aquae</name>
    <dbReference type="NCBI Taxonomy" id="3133435"/>
    <lineage>
        <taxon>Bacteria</taxon>
        <taxon>Pseudomonadati</taxon>
        <taxon>Pseudomonadota</taxon>
        <taxon>Alphaproteobacteria</taxon>
        <taxon>Sphingomonadales</taxon>
        <taxon>Sphingomonadaceae</taxon>
        <taxon>Novosphingobium</taxon>
    </lineage>
</organism>
<feature type="domain" description="DUF1254" evidence="2">
    <location>
        <begin position="22"/>
        <end position="152"/>
    </location>
</feature>
<dbReference type="Gene3D" id="2.60.120.600">
    <property type="entry name" value="Domain of unknown function DUF1214, C-terminal domain"/>
    <property type="match status" value="1"/>
</dbReference>
<name>A0ABU8S620_9SPHN</name>
<comment type="caution">
    <text evidence="3">The sequence shown here is derived from an EMBL/GenBank/DDBJ whole genome shotgun (WGS) entry which is preliminary data.</text>
</comment>
<dbReference type="Gene3D" id="1.10.3360.10">
    <property type="entry name" value="VPA0735-like domain"/>
    <property type="match status" value="1"/>
</dbReference>
<dbReference type="PANTHER" id="PTHR36509:SF3">
    <property type="entry name" value="SIGNAL PEPTIDE PROTEIN"/>
    <property type="match status" value="1"/>
</dbReference>
<evidence type="ECO:0000259" key="1">
    <source>
        <dbReference type="Pfam" id="PF06742"/>
    </source>
</evidence>
<dbReference type="EMBL" id="JBBHJY010000002">
    <property type="protein sequence ID" value="MEJ6009407.1"/>
    <property type="molecule type" value="Genomic_DNA"/>
</dbReference>
<proteinExistence type="predicted"/>
<dbReference type="Pfam" id="PF06742">
    <property type="entry name" value="DUF1214"/>
    <property type="match status" value="1"/>
</dbReference>
<gene>
    <name evidence="3" type="ORF">WG900_05690</name>
</gene>
<dbReference type="InterPro" id="IPR037050">
    <property type="entry name" value="DUF1254_sf"/>
</dbReference>
<dbReference type="PANTHER" id="PTHR36509">
    <property type="entry name" value="BLL3101 PROTEIN"/>
    <property type="match status" value="1"/>
</dbReference>
<protein>
    <submittedName>
        <fullName evidence="3">DUF1214 domain-containing protein</fullName>
    </submittedName>
</protein>
<keyword evidence="4" id="KW-1185">Reference proteome</keyword>
<accession>A0ABU8S620</accession>
<dbReference type="InterPro" id="IPR010621">
    <property type="entry name" value="DUF1214"/>
</dbReference>
<feature type="domain" description="DUF1214" evidence="1">
    <location>
        <begin position="301"/>
        <end position="406"/>
    </location>
</feature>
<dbReference type="Pfam" id="PF06863">
    <property type="entry name" value="DUF1254"/>
    <property type="match status" value="1"/>
</dbReference>
<reference evidence="3 4" key="1">
    <citation type="submission" date="2024-03" db="EMBL/GenBank/DDBJ databases">
        <authorList>
            <person name="Jo J.-H."/>
        </authorList>
    </citation>
    <scope>NUCLEOTIDE SEQUENCE [LARGE SCALE GENOMIC DNA]</scope>
    <source>
        <strain evidence="3 4">AS3R-12</strain>
    </source>
</reference>
<evidence type="ECO:0000313" key="3">
    <source>
        <dbReference type="EMBL" id="MEJ6009407.1"/>
    </source>
</evidence>
<evidence type="ECO:0000313" key="4">
    <source>
        <dbReference type="Proteomes" id="UP001379235"/>
    </source>
</evidence>
<sequence length="437" mass="47973">MPIVSFDAMRDAYFRDAEARYNDLVYWSRPSDYLNQTTTPNSTSHYVYANVNLADGPVVFELPPSGGTALYGNLHSAWQVPVEDFGPAGIDKGLGGKFLLTPPGYVGPAPAGMRTIDMPTRNGYFLLRLTPRSSQPRSVAQANGLIKQLRLYSLADVSNPRAQRHIDMSGKLFDGIAAMDAGFYDRLARILGEEAPDRRDMVMRGMLASLGIEPGKPFAPATARRQALDRAAAQAKSEMIAMVLTRRAPWWPGSQWGTSAGLVDIGKAGFTYEQDGALRLDDRARTFFFAFAMPRHLGAATFYLTQTADSEGQALCGDETYTLHVPADVPAADFWAINVYDLETSGFLRGAASVGTDSNRRNLIRNKDGSVDIVFSAKAPAGPEGNWVTLMPGRRWTAMFRLYGPGPPLFDKRWRLPDIVKKPSMLRVAAQPEGRPL</sequence>
<dbReference type="Gene3D" id="2.60.40.1610">
    <property type="entry name" value="Domain of unknown function DUF1254"/>
    <property type="match status" value="1"/>
</dbReference>
<dbReference type="RefSeq" id="WP_339965455.1">
    <property type="nucleotide sequence ID" value="NZ_JBBHJY010000002.1"/>
</dbReference>